<proteinExistence type="predicted"/>
<evidence type="ECO:0000259" key="2">
    <source>
        <dbReference type="Pfam" id="PF25794"/>
    </source>
</evidence>
<dbReference type="CDD" id="cd10146">
    <property type="entry name" value="LabA_like_C"/>
    <property type="match status" value="1"/>
</dbReference>
<comment type="caution">
    <text evidence="3">The sequence shown here is derived from an EMBL/GenBank/DDBJ whole genome shotgun (WGS) entry which is preliminary data.</text>
</comment>
<name>A0A7J5JVM1_BACT4</name>
<dbReference type="PANTHER" id="PTHR32387:SF0">
    <property type="entry name" value="PROTEIN NO VEIN"/>
    <property type="match status" value="1"/>
</dbReference>
<feature type="compositionally biased region" description="Basic and acidic residues" evidence="1">
    <location>
        <begin position="1973"/>
        <end position="1996"/>
    </location>
</feature>
<dbReference type="EMBL" id="WCSB01000001">
    <property type="protein sequence ID" value="KAB4455519.1"/>
    <property type="molecule type" value="Genomic_DNA"/>
</dbReference>
<feature type="compositionally biased region" description="Acidic residues" evidence="1">
    <location>
        <begin position="1892"/>
        <end position="1904"/>
    </location>
</feature>
<dbReference type="InterPro" id="IPR036890">
    <property type="entry name" value="HATPase_C_sf"/>
</dbReference>
<feature type="compositionally biased region" description="Acidic residues" evidence="1">
    <location>
        <begin position="1913"/>
        <end position="1936"/>
    </location>
</feature>
<dbReference type="Pfam" id="PF25794">
    <property type="entry name" value="SACS"/>
    <property type="match status" value="1"/>
</dbReference>
<feature type="region of interest" description="Disordered" evidence="1">
    <location>
        <begin position="1891"/>
        <end position="2102"/>
    </location>
</feature>
<dbReference type="NCBIfam" id="NF047352">
    <property type="entry name" value="P_loop_sacsin"/>
    <property type="match status" value="1"/>
</dbReference>
<gene>
    <name evidence="3" type="ORF">GAN93_00570</name>
</gene>
<dbReference type="Gene3D" id="3.30.420.610">
    <property type="entry name" value="LOTUS domain-like"/>
    <property type="match status" value="1"/>
</dbReference>
<accession>A0A7J5JVM1</accession>
<evidence type="ECO:0000256" key="1">
    <source>
        <dbReference type="SAM" id="MobiDB-lite"/>
    </source>
</evidence>
<sequence>MLTKDIIDKILTIYRDSPQETVTTKGFGWVNLAKLGSPIRKAGIDYKALGYEKISYLFKDIPVFELTEYIKDGNPPIIYIREKRIKNRRIEKGNTVFIKSNDEPINLTDNLFSLPVIGKYYKELIDDAEFGWPEIVGLYEINEHGQYQISDIRDLLFHEHKYPSIDNKDSNRDIIILLDGPLNTLKPNNYYRFNWCIKASDNARGYIIDIDKTKQPKRIVPSLFIENLHKLWDDKNHGRVLSDAMSTISSELMSSSDGTFIYELLQNANDYPIKDEDDKAIPVEVEFHLTDKCLICRHSGAKFSPRDVSGICSIGNGSKTKNKNTIGYKGIGFKTVFHLHDWVYIKSGEFMFRFDKNSEKEGRPFQIMPIWTTIPELNEFDDTVANLIKGGMDKFNVQTVMLPRKQEYLYGMEKNRQSEKSHEYVLRDMFKDIRDIVFIPNIKSVTIFFPGEEPIVCSKSESSDWVVSEPYRHVLDEETERAEIIKECNEHPERRIPPKYKTFEDTYVSFAAKKCGNNIEIVDHATVYCYLPTKAEFGFPFLMNTDMVPSGDRNQLKTDVKFNALFAKIAGQKFFIWINDLIKSGDYDLDSIFALIPNFEECLKITVYKDFIEAFQKEFEDLIQSEAFVPINSTGHYALLSKIIYDTTGISESGIMTDDELLSFVDGQGVWTRCPDEFFVHSDLRGKPNFHTFLTKYHAENMGFSQETILTLCESEEFNKWLKIQSNNNNFLKFLISYGHLKKFIENNKRIFIDNNGNLCSANELYYEVDKFKESLPELSSYIPHLSHITRKFIEENQLCDYNISDCFNKFSISEAIENHIISNDKAMSLLRELTTSVPFYRYLAVNGVDLKSSNEIPYITENGAYSTDYVNPRYFYSDDAYALTKEKWLGNNVVQVLNHEYFSNLETEAKNQLTNVFSRLGFTVFEQSVFIDNYIVGNSDFQNNINAIIESDFTINRFFCEFVYKHRINLKEGSLKKYVLRCVDIKGKDVYLCSDNVRYFDQEAYTNNSSYSDNTGHPWLKEDMMYAISNAYFNVSDDDEKKKIESFLRQQFGIKTFTDKSFSEDVVFKNRDQIYNTLTTDKQSLLAFLKYLIRDSERIFDRSFSFDKIESLPLLCYDGTIKQRAQNVVYLEFSEDAKELIEKEWFSGNYILLDPIYTKEFSLEVRRLFKFEKFEIKTLCGNILSNIELKKSANTKEYSVDFWRWVLNNRKDINDYNQLDGYYLLNKDGKLFLPSCFYIPDAYQKEKIESLVSRYVENAQFVSSQYLESDTDEEKAKWVKLFKKLGLKSDNKDILFSDILPNLASFEGNQADSVVAMMTKHLKDLKEDWDARRKQVIQLRVKTQSNVYKPLSEVLIANVDLNTTTEPFKYIALSNEIASDILEANRDILFLIAKEFNNVGLISSKKSWIETKIKEYLHLFETNSDSVSEIHVKFVRELAKLLEDYEINNELLSRVKYHTKKGKNDYLTAEEITLGSIYNPVCDFEANGITELTYLSEEYFFEGNKDSIKTFFKGLGMHHNMMRKDLKFLSNRTFACYFWAKCFSRRLTEYNSWIEEGLFDGINCIPTRHAVRKAEELYAPSVTGFAVKAHVPNWEEKVAAKEVVDSIDNLESRTVFEKLKFTKALSFEDCLYYLARVEHKRDDESIYRSCVINWLLTAPYNEDKVNEYRNTPTSVWRNGKGQKKHITELYAIHPNAEQQRSIFRGNEFVIQTGAFPKDADSFVKACQILKIQCLTSEDFVAKPINYTDETKELIAILRPRLLVLAAIENPDRFQELYTKYNEVLSKYHFCVCEKIDLGYDTIHNDVERIYNDDSHIYYVASWKHNRTFTKFCGRLKNLIDLKIYDDICEDVFDDTVTVEDCIEKYCSSLKYDEQFRSYMKSLDLFINITPDVEDEPSEDDTPYYEDAKETEVDQSNETDAEEQNSDSEDLDDEVTNSEVTDRDTDEPGSRQGVTDTSEIVPEQTSPSEPDIDDSKSECHGDAHSGQHIAENHEPSDTESESLNNEEDEEDTNIVEDEHQIEDDELDEYVQEGDAIEDESYEDSVEDSKGTSTEPNKKTPHQTGSTIQSDGHGYDPDYGDYMGSVDKDGDYQPVGEQPNKPRRVRKHLKNYTKPEIERLRSHGTPLELESLPPTQDELDILAECNITPEQIADTNYLAQLRLYQNLVDRGDKPEESLEEFVRNADDVTTHKLSGGKYIHTCSAARGVMYISPSVWNKMVDDEWEICVYLDGQGKNFHYIKTRDEFLQLVEKDDVVIKITGKEKVDVVNRLYSDILSDVKGAAYTLVRVAARTNMDAVFAHYVGAMAEADDGNDENEYGE</sequence>
<dbReference type="PANTHER" id="PTHR32387">
    <property type="entry name" value="WU:FJ29H11"/>
    <property type="match status" value="1"/>
</dbReference>
<dbReference type="SUPFAM" id="SSF55874">
    <property type="entry name" value="ATPase domain of HSP90 chaperone/DNA topoisomerase II/histidine kinase"/>
    <property type="match status" value="1"/>
</dbReference>
<evidence type="ECO:0000313" key="4">
    <source>
        <dbReference type="Proteomes" id="UP000460317"/>
    </source>
</evidence>
<feature type="compositionally biased region" description="Basic and acidic residues" evidence="1">
    <location>
        <begin position="1940"/>
        <end position="1949"/>
    </location>
</feature>
<feature type="domain" description="Sacsin/Nov" evidence="2">
    <location>
        <begin position="257"/>
        <end position="358"/>
    </location>
</feature>
<reference evidence="3 4" key="1">
    <citation type="journal article" date="2019" name="Nat. Med.">
        <title>A library of human gut bacterial isolates paired with longitudinal multiomics data enables mechanistic microbiome research.</title>
        <authorList>
            <person name="Poyet M."/>
            <person name="Groussin M."/>
            <person name="Gibbons S.M."/>
            <person name="Avila-Pacheco J."/>
            <person name="Jiang X."/>
            <person name="Kearney S.M."/>
            <person name="Perrotta A.R."/>
            <person name="Berdy B."/>
            <person name="Zhao S."/>
            <person name="Lieberman T.D."/>
            <person name="Swanson P.K."/>
            <person name="Smith M."/>
            <person name="Roesemann S."/>
            <person name="Alexander J.E."/>
            <person name="Rich S.A."/>
            <person name="Livny J."/>
            <person name="Vlamakis H."/>
            <person name="Clish C."/>
            <person name="Bullock K."/>
            <person name="Deik A."/>
            <person name="Scott J."/>
            <person name="Pierce K.A."/>
            <person name="Xavier R.J."/>
            <person name="Alm E.J."/>
        </authorList>
    </citation>
    <scope>NUCLEOTIDE SEQUENCE [LARGE SCALE GENOMIC DNA]</scope>
    <source>
        <strain evidence="3 4">BIOML-A165</strain>
    </source>
</reference>
<dbReference type="InterPro" id="IPR058210">
    <property type="entry name" value="SACS/Nov_dom"/>
</dbReference>
<dbReference type="InterPro" id="IPR052957">
    <property type="entry name" value="Auxin_embryo_med"/>
</dbReference>
<dbReference type="Proteomes" id="UP000460317">
    <property type="component" value="Unassembled WGS sequence"/>
</dbReference>
<dbReference type="InterPro" id="IPR041966">
    <property type="entry name" value="LOTUS-like"/>
</dbReference>
<dbReference type="Gene3D" id="3.30.565.10">
    <property type="entry name" value="Histidine kinase-like ATPase, C-terminal domain"/>
    <property type="match status" value="1"/>
</dbReference>
<feature type="compositionally biased region" description="Acidic residues" evidence="1">
    <location>
        <begin position="1997"/>
        <end position="2045"/>
    </location>
</feature>
<organism evidence="3 4">
    <name type="scientific">Bacteroides thetaiotaomicron</name>
    <dbReference type="NCBI Taxonomy" id="818"/>
    <lineage>
        <taxon>Bacteria</taxon>
        <taxon>Pseudomonadati</taxon>
        <taxon>Bacteroidota</taxon>
        <taxon>Bacteroidia</taxon>
        <taxon>Bacteroidales</taxon>
        <taxon>Bacteroidaceae</taxon>
        <taxon>Bacteroides</taxon>
    </lineage>
</organism>
<feature type="compositionally biased region" description="Polar residues" evidence="1">
    <location>
        <begin position="1952"/>
        <end position="1968"/>
    </location>
</feature>
<evidence type="ECO:0000313" key="3">
    <source>
        <dbReference type="EMBL" id="KAB4455519.1"/>
    </source>
</evidence>
<dbReference type="RefSeq" id="WP_130041007.1">
    <property type="nucleotide sequence ID" value="NZ_RCXW01000001.1"/>
</dbReference>
<protein>
    <recommendedName>
        <fullName evidence="2">Sacsin/Nov domain-containing protein</fullName>
    </recommendedName>
</protein>